<dbReference type="EMBL" id="CP081303">
    <property type="protein sequence ID" value="QZE14454.1"/>
    <property type="molecule type" value="Genomic_DNA"/>
</dbReference>
<protein>
    <submittedName>
        <fullName evidence="1">C1 family peptidase</fullName>
    </submittedName>
</protein>
<gene>
    <name evidence="1" type="ORF">K4L44_00885</name>
</gene>
<organism evidence="1 2">
    <name type="scientific">Halosquirtibacter laminarini</name>
    <dbReference type="NCBI Taxonomy" id="3374600"/>
    <lineage>
        <taxon>Bacteria</taxon>
        <taxon>Pseudomonadati</taxon>
        <taxon>Bacteroidota</taxon>
        <taxon>Bacteroidia</taxon>
        <taxon>Marinilabiliales</taxon>
        <taxon>Prolixibacteraceae</taxon>
        <taxon>Halosquirtibacter</taxon>
    </lineage>
</organism>
<reference evidence="1" key="1">
    <citation type="submission" date="2021-08" db="EMBL/GenBank/DDBJ databases">
        <title>Novel anaerobic bacterium isolated from sea squirt in East Sea, Republic of Korea.</title>
        <authorList>
            <person name="Nguyen T.H."/>
            <person name="Li Z."/>
            <person name="Lee Y.-J."/>
            <person name="Ko J."/>
            <person name="Kim S.-G."/>
        </authorList>
    </citation>
    <scope>NUCLEOTIDE SEQUENCE</scope>
    <source>
        <strain evidence="1">KCTC 25031</strain>
    </source>
</reference>
<name>A0AC61NR37_9BACT</name>
<dbReference type="Proteomes" id="UP000826212">
    <property type="component" value="Chromosome"/>
</dbReference>
<keyword evidence="2" id="KW-1185">Reference proteome</keyword>
<evidence type="ECO:0000313" key="2">
    <source>
        <dbReference type="Proteomes" id="UP000826212"/>
    </source>
</evidence>
<proteinExistence type="predicted"/>
<accession>A0AC61NR37</accession>
<evidence type="ECO:0000313" key="1">
    <source>
        <dbReference type="EMBL" id="QZE14454.1"/>
    </source>
</evidence>
<sequence>MMKKSIGLGCLLALSSISFAQKQGELTRSDIQDIQASYKKDNYTTAMENALSSNDVKKIAYNRDNAGKFDHYFKYKVDVKGITDQQSSGRCWLFTSLNVFRPKVMDAYNTSSFEFSQVYLSFWDLFEKSNLFLNNIIETSKKPITDREVRWYFDEVIGDGGVWNLFVNVASKYGAVPKSVMPETHSSDNTRWMNKLIVRKLREDGIRLRQAAENGAKKRELYTQKKEMMKGIYRMLCLNLGEPVSEFEWRFKTKDGKLTELKKYTPQSFYDEVIGKEQLNDYIMIMNDPTRPYYKKYVIRNYRNTEEGINWEYINLPNEEIKQFAVESIKDNQAMYASCDVGKQSDTKRGILDINNYDYDSVYGVKFGMNKQDRIYTRDSGSSHAMTLVAVDVDDNGKSTKWQFENSWGASSGHRGYLTFSDAWFDNYMFRIVIKKKYLDQKSLDILKKKPVVLPPWDFMY</sequence>